<protein>
    <recommendedName>
        <fullName evidence="6">SAM-dependent MTase RsmB/NOP-type domain-containing protein</fullName>
    </recommendedName>
</protein>
<dbReference type="GO" id="GO:0001510">
    <property type="term" value="P:RNA methylation"/>
    <property type="evidence" value="ECO:0007669"/>
    <property type="project" value="InterPro"/>
</dbReference>
<dbReference type="eggNOG" id="KOG2198">
    <property type="taxonomic scope" value="Eukaryota"/>
</dbReference>
<dbReference type="InterPro" id="IPR023267">
    <property type="entry name" value="RCMT"/>
</dbReference>
<dbReference type="PANTHER" id="PTHR22808:SF6">
    <property type="entry name" value="SAM-DEPENDENT MTASE RSMB_NOP-TYPE DOMAIN-CONTAINING PROTEIN"/>
    <property type="match status" value="1"/>
</dbReference>
<accession>C1EGC2</accession>
<keyword evidence="3 5" id="KW-0949">S-adenosyl-L-methionine</keyword>
<evidence type="ECO:0000256" key="2">
    <source>
        <dbReference type="ARBA" id="ARBA00022679"/>
    </source>
</evidence>
<reference evidence="7 8" key="1">
    <citation type="journal article" date="2009" name="Science">
        <title>Green evolution and dynamic adaptations revealed by genomes of the marine picoeukaryotes Micromonas.</title>
        <authorList>
            <person name="Worden A.Z."/>
            <person name="Lee J.H."/>
            <person name="Mock T."/>
            <person name="Rouze P."/>
            <person name="Simmons M.P."/>
            <person name="Aerts A.L."/>
            <person name="Allen A.E."/>
            <person name="Cuvelier M.L."/>
            <person name="Derelle E."/>
            <person name="Everett M.V."/>
            <person name="Foulon E."/>
            <person name="Grimwood J."/>
            <person name="Gundlach H."/>
            <person name="Henrissat B."/>
            <person name="Napoli C."/>
            <person name="McDonald S.M."/>
            <person name="Parker M.S."/>
            <person name="Rombauts S."/>
            <person name="Salamov A."/>
            <person name="Von Dassow P."/>
            <person name="Badger J.H."/>
            <person name="Coutinho P.M."/>
            <person name="Demir E."/>
            <person name="Dubchak I."/>
            <person name="Gentemann C."/>
            <person name="Eikrem W."/>
            <person name="Gready J.E."/>
            <person name="John U."/>
            <person name="Lanier W."/>
            <person name="Lindquist E.A."/>
            <person name="Lucas S."/>
            <person name="Mayer K.F."/>
            <person name="Moreau H."/>
            <person name="Not F."/>
            <person name="Otillar R."/>
            <person name="Panaud O."/>
            <person name="Pangilinan J."/>
            <person name="Paulsen I."/>
            <person name="Piegu B."/>
            <person name="Poliakov A."/>
            <person name="Robbens S."/>
            <person name="Schmutz J."/>
            <person name="Toulza E."/>
            <person name="Wyss T."/>
            <person name="Zelensky A."/>
            <person name="Zhou K."/>
            <person name="Armbrust E.V."/>
            <person name="Bhattacharya D."/>
            <person name="Goodenough U.W."/>
            <person name="Van de Peer Y."/>
            <person name="Grigoriev I.V."/>
        </authorList>
    </citation>
    <scope>NUCLEOTIDE SEQUENCE [LARGE SCALE GENOMIC DNA]</scope>
    <source>
        <strain evidence="8">RCC299 / NOUM17</strain>
    </source>
</reference>
<comment type="caution">
    <text evidence="5">Lacks conserved residue(s) required for the propagation of feature annotation.</text>
</comment>
<keyword evidence="2 5" id="KW-0808">Transferase</keyword>
<feature type="binding site" evidence="5">
    <location>
        <position position="226"/>
    </location>
    <ligand>
        <name>S-adenosyl-L-methionine</name>
        <dbReference type="ChEBI" id="CHEBI:59789"/>
    </ligand>
</feature>
<dbReference type="InterPro" id="IPR029063">
    <property type="entry name" value="SAM-dependent_MTases_sf"/>
</dbReference>
<evidence type="ECO:0000256" key="5">
    <source>
        <dbReference type="PROSITE-ProRule" id="PRU01023"/>
    </source>
</evidence>
<evidence type="ECO:0000256" key="1">
    <source>
        <dbReference type="ARBA" id="ARBA00022603"/>
    </source>
</evidence>
<keyword evidence="8" id="KW-1185">Reference proteome</keyword>
<dbReference type="Gene3D" id="3.40.50.150">
    <property type="entry name" value="Vaccinia Virus protein VP39"/>
    <property type="match status" value="1"/>
</dbReference>
<dbReference type="OrthoDB" id="6093671at2759"/>
<dbReference type="PROSITE" id="PS51686">
    <property type="entry name" value="SAM_MT_RSMB_NOP"/>
    <property type="match status" value="1"/>
</dbReference>
<dbReference type="InterPro" id="IPR049560">
    <property type="entry name" value="MeTrfase_RsmB-F_NOP2_cat"/>
</dbReference>
<dbReference type="KEGG" id="mis:MICPUN_66831"/>
<dbReference type="AlphaFoldDB" id="C1EGC2"/>
<keyword evidence="4 5" id="KW-0694">RNA-binding</keyword>
<proteinExistence type="inferred from homology"/>
<evidence type="ECO:0000256" key="4">
    <source>
        <dbReference type="ARBA" id="ARBA00022884"/>
    </source>
</evidence>
<dbReference type="GeneID" id="8248424"/>
<dbReference type="Proteomes" id="UP000002009">
    <property type="component" value="Chromosome 13"/>
</dbReference>
<sequence>FEEYYRRQAILPDEEWGSFLSHLRKPLPVTFRMSNMASHANGVAEALAEGKHLLRPRQQLYNEVTGRPIPPPKELRWCNGWQLGCDKMALKYSRTPELREFQRWLVKYNSTGVLTRQAVDSMVPAAILGVEPHHFVLDMCASPGSKTTQCIEQLNANNTAAGSIPTGCVVANDINPRRAYFLVRRCAALGAATGSLMVTNHHAQWFPNPGDSGRYPEGVYDRIICDVPCSGDGTLRKNPQIWSEWRPEFAMGLHQLQLRIAQRGAALLKVGGYMVYSTCSFNPVENEAVVAELVRRCGGALEIVDASDRVADLKRRPGMKHWRVVTMVDDETVEYPTYEDSQKESVSVGLRRKFERSMWPPKSGVTKLGKRIKGPPLERCMRLMPHLQDMGGFFATLL</sequence>
<dbReference type="PRINTS" id="PR02008">
    <property type="entry name" value="RCMTFAMILY"/>
</dbReference>
<dbReference type="PANTHER" id="PTHR22808">
    <property type="entry name" value="NCL1 YEAST -RELATED NOL1/NOP2/FMU SUN DOMAIN-CONTAINING"/>
    <property type="match status" value="1"/>
</dbReference>
<feature type="non-terminal residue" evidence="7">
    <location>
        <position position="398"/>
    </location>
</feature>
<dbReference type="GO" id="GO:0003723">
    <property type="term" value="F:RNA binding"/>
    <property type="evidence" value="ECO:0007669"/>
    <property type="project" value="UniProtKB-UniRule"/>
</dbReference>
<dbReference type="InParanoid" id="C1EGC2"/>
<evidence type="ECO:0000259" key="6">
    <source>
        <dbReference type="PROSITE" id="PS51686"/>
    </source>
</evidence>
<feature type="domain" description="SAM-dependent MTase RsmB/NOP-type" evidence="6">
    <location>
        <begin position="19"/>
        <end position="398"/>
    </location>
</feature>
<dbReference type="Pfam" id="PF01189">
    <property type="entry name" value="Methyltr_RsmB-F"/>
    <property type="match status" value="1"/>
</dbReference>
<dbReference type="GO" id="GO:0008173">
    <property type="term" value="F:RNA methyltransferase activity"/>
    <property type="evidence" value="ECO:0007669"/>
    <property type="project" value="InterPro"/>
</dbReference>
<dbReference type="EMBL" id="CP001331">
    <property type="protein sequence ID" value="ACO66997.1"/>
    <property type="molecule type" value="Genomic_DNA"/>
</dbReference>
<dbReference type="STRING" id="296587.C1EGC2"/>
<comment type="similarity">
    <text evidence="5">Belongs to the class I-like SAM-binding methyltransferase superfamily. RsmB/NOP family.</text>
</comment>
<dbReference type="InterPro" id="IPR001678">
    <property type="entry name" value="MeTrfase_RsmB-F_NOP2_dom"/>
</dbReference>
<evidence type="ECO:0000313" key="8">
    <source>
        <dbReference type="Proteomes" id="UP000002009"/>
    </source>
</evidence>
<feature type="active site" description="Nucleophile" evidence="5">
    <location>
        <position position="279"/>
    </location>
</feature>
<evidence type="ECO:0000313" key="7">
    <source>
        <dbReference type="EMBL" id="ACO66997.1"/>
    </source>
</evidence>
<gene>
    <name evidence="7" type="ORF">MICPUN_66831</name>
</gene>
<feature type="binding site" evidence="5">
    <location>
        <position position="173"/>
    </location>
    <ligand>
        <name>S-adenosyl-L-methionine</name>
        <dbReference type="ChEBI" id="CHEBI:59789"/>
    </ligand>
</feature>
<dbReference type="RefSeq" id="XP_002505739.1">
    <property type="nucleotide sequence ID" value="XM_002505693.1"/>
</dbReference>
<evidence type="ECO:0000256" key="3">
    <source>
        <dbReference type="ARBA" id="ARBA00022691"/>
    </source>
</evidence>
<feature type="non-terminal residue" evidence="7">
    <location>
        <position position="1"/>
    </location>
</feature>
<organism evidence="7 8">
    <name type="scientific">Micromonas commoda (strain RCC299 / NOUM17 / CCMP2709)</name>
    <name type="common">Picoplanktonic green alga</name>
    <dbReference type="NCBI Taxonomy" id="296587"/>
    <lineage>
        <taxon>Eukaryota</taxon>
        <taxon>Viridiplantae</taxon>
        <taxon>Chlorophyta</taxon>
        <taxon>Mamiellophyceae</taxon>
        <taxon>Mamiellales</taxon>
        <taxon>Mamiellaceae</taxon>
        <taxon>Micromonas</taxon>
    </lineage>
</organism>
<dbReference type="SUPFAM" id="SSF53335">
    <property type="entry name" value="S-adenosyl-L-methionine-dependent methyltransferases"/>
    <property type="match status" value="1"/>
</dbReference>
<name>C1EGC2_MICCC</name>
<keyword evidence="1 5" id="KW-0489">Methyltransferase</keyword>